<name>A0A9W8HUH0_9FUNG</name>
<evidence type="ECO:0000256" key="1">
    <source>
        <dbReference type="SAM" id="MobiDB-lite"/>
    </source>
</evidence>
<dbReference type="Proteomes" id="UP001140094">
    <property type="component" value="Unassembled WGS sequence"/>
</dbReference>
<dbReference type="GO" id="GO:0005096">
    <property type="term" value="F:GTPase activator activity"/>
    <property type="evidence" value="ECO:0007669"/>
    <property type="project" value="InterPro"/>
</dbReference>
<feature type="compositionally biased region" description="Polar residues" evidence="1">
    <location>
        <begin position="176"/>
        <end position="197"/>
    </location>
</feature>
<feature type="non-terminal residue" evidence="2">
    <location>
        <position position="1"/>
    </location>
</feature>
<reference evidence="2" key="1">
    <citation type="submission" date="2022-07" db="EMBL/GenBank/DDBJ databases">
        <title>Phylogenomic reconstructions and comparative analyses of Kickxellomycotina fungi.</title>
        <authorList>
            <person name="Reynolds N.K."/>
            <person name="Stajich J.E."/>
            <person name="Barry K."/>
            <person name="Grigoriev I.V."/>
            <person name="Crous P."/>
            <person name="Smith M.E."/>
        </authorList>
    </citation>
    <scope>NUCLEOTIDE SEQUENCE</scope>
    <source>
        <strain evidence="2">NRRL 1565</strain>
    </source>
</reference>
<dbReference type="InterPro" id="IPR039930">
    <property type="entry name" value="RALGAPB"/>
</dbReference>
<dbReference type="EMBL" id="JANBUO010001194">
    <property type="protein sequence ID" value="KAJ2799356.1"/>
    <property type="molecule type" value="Genomic_DNA"/>
</dbReference>
<proteinExistence type="predicted"/>
<keyword evidence="3" id="KW-1185">Reference proteome</keyword>
<dbReference type="AlphaFoldDB" id="A0A9W8HUH0"/>
<comment type="caution">
    <text evidence="2">The sequence shown here is derived from an EMBL/GenBank/DDBJ whole genome shotgun (WGS) entry which is preliminary data.</text>
</comment>
<dbReference type="PANTHER" id="PTHR21344:SF1">
    <property type="entry name" value="RAL GTPASE-ACTIVATING PROTEIN SUBUNIT BETA"/>
    <property type="match status" value="1"/>
</dbReference>
<organism evidence="2 3">
    <name type="scientific">Coemansia guatemalensis</name>
    <dbReference type="NCBI Taxonomy" id="2761395"/>
    <lineage>
        <taxon>Eukaryota</taxon>
        <taxon>Fungi</taxon>
        <taxon>Fungi incertae sedis</taxon>
        <taxon>Zoopagomycota</taxon>
        <taxon>Kickxellomycotina</taxon>
        <taxon>Kickxellomycetes</taxon>
        <taxon>Kickxellales</taxon>
        <taxon>Kickxellaceae</taxon>
        <taxon>Coemansia</taxon>
    </lineage>
</organism>
<evidence type="ECO:0000313" key="3">
    <source>
        <dbReference type="Proteomes" id="UP001140094"/>
    </source>
</evidence>
<feature type="region of interest" description="Disordered" evidence="1">
    <location>
        <begin position="176"/>
        <end position="222"/>
    </location>
</feature>
<protein>
    <submittedName>
        <fullName evidence="2">Uncharacterized protein</fullName>
    </submittedName>
</protein>
<accession>A0A9W8HUH0</accession>
<sequence length="662" mass="76146">MIYEEDGDTFSWDPKPHEPADPMYTFYEFLSSMPLYAKKELFRSMDKVIDNNDMSNVFRTSSQMRWAVAVFRFGMQMPLEDIDIIEKAFSHYKNLIFMLHRLEFRDAARLDKKKRSTLTSFAALEVLTRPGILFNPRAFFERELPTQSVNDVSKKHSHSIYESYMAVPDVSTSTYKTFSEGESSQKSSADTPASCPSTPVPGSKADKENKPGAKAALNPVASTSDITKHHSSTVRGVRFTRTSSQVLEAQDLWDKYVTFLADVLQIYSTTFRVIQPRITHDVEVPILRNIISIIDMILSQGGANPILRSWCNRYKPIIGPELWEKTWITIGDRLESNAIKLLMDVWGWIISRHKVTEGILITNVRYWLHRDNFVEAWLFLVNQIMQRVDRVNYPYDKSIGIDKVRVHFANYTMTTTMSDEEARYLLGVFAGTTVDFNKISGKAYYMYTAEVCKGIERTANIKKVIFVNGVQYAQKPPTANYILHYFGDVLFAMALRGFMPTKEYILAKRRVISIFTYLLTLEENPEDRILESNRDKMLYAIHNAITKDHEVEAILPNMPNLLKNTIFVRPFIPDLLDLICCVLPETRNSDLILNEKDLRYSAYDTLSGLVSFIGYYYALGRSDLIAKSEEWLEMNFEAHADEVVGGIISMYQRSVLRELISN</sequence>
<dbReference type="OrthoDB" id="5567668at2759"/>
<gene>
    <name evidence="2" type="ORF">H4R20_004475</name>
</gene>
<dbReference type="PANTHER" id="PTHR21344">
    <property type="entry name" value="RAL GTPASE-ACTIVATING PROTEIN SUBUNIT BETA"/>
    <property type="match status" value="1"/>
</dbReference>
<evidence type="ECO:0000313" key="2">
    <source>
        <dbReference type="EMBL" id="KAJ2799356.1"/>
    </source>
</evidence>